<reference evidence="1" key="2">
    <citation type="submission" date="2021-08" db="EMBL/GenBank/DDBJ databases">
        <authorList>
            <person name="Gostincar C."/>
            <person name="Sun X."/>
            <person name="Song Z."/>
            <person name="Gunde-Cimerman N."/>
        </authorList>
    </citation>
    <scope>NUCLEOTIDE SEQUENCE</scope>
    <source>
        <strain evidence="1">EXF-8016</strain>
    </source>
</reference>
<protein>
    <submittedName>
        <fullName evidence="1">Uncharacterized protein</fullName>
    </submittedName>
</protein>
<dbReference type="EMBL" id="JAHFYH010000001">
    <property type="protein sequence ID" value="KAH0238055.1"/>
    <property type="molecule type" value="Genomic_DNA"/>
</dbReference>
<feature type="non-terminal residue" evidence="1">
    <location>
        <position position="71"/>
    </location>
</feature>
<accession>A0A9P8KD08</accession>
<dbReference type="Proteomes" id="UP000767238">
    <property type="component" value="Unassembled WGS sequence"/>
</dbReference>
<dbReference type="AlphaFoldDB" id="A0A9P8KD08"/>
<sequence length="71" mass="8370">MSFNIDSGALDLKRERVTRKPIYDTSKLDLLVRNDDRSYMRHRLRRRFGWLLNSTTPPCILGEILHRLGQG</sequence>
<evidence type="ECO:0000313" key="2">
    <source>
        <dbReference type="Proteomes" id="UP000767238"/>
    </source>
</evidence>
<name>A0A9P8KD08_AURME</name>
<evidence type="ECO:0000313" key="1">
    <source>
        <dbReference type="EMBL" id="KAH0238055.1"/>
    </source>
</evidence>
<gene>
    <name evidence="1" type="ORF">KCV03_g23</name>
</gene>
<comment type="caution">
    <text evidence="1">The sequence shown here is derived from an EMBL/GenBank/DDBJ whole genome shotgun (WGS) entry which is preliminary data.</text>
</comment>
<organism evidence="1 2">
    <name type="scientific">Aureobasidium melanogenum</name>
    <name type="common">Aureobasidium pullulans var. melanogenum</name>
    <dbReference type="NCBI Taxonomy" id="46634"/>
    <lineage>
        <taxon>Eukaryota</taxon>
        <taxon>Fungi</taxon>
        <taxon>Dikarya</taxon>
        <taxon>Ascomycota</taxon>
        <taxon>Pezizomycotina</taxon>
        <taxon>Dothideomycetes</taxon>
        <taxon>Dothideomycetidae</taxon>
        <taxon>Dothideales</taxon>
        <taxon>Saccotheciaceae</taxon>
        <taxon>Aureobasidium</taxon>
    </lineage>
</organism>
<proteinExistence type="predicted"/>
<reference evidence="1" key="1">
    <citation type="journal article" date="2021" name="J Fungi (Basel)">
        <title>Virulence traits and population genomics of the black yeast Aureobasidium melanogenum.</title>
        <authorList>
            <person name="Cernosa A."/>
            <person name="Sun X."/>
            <person name="Gostincar C."/>
            <person name="Fang C."/>
            <person name="Gunde-Cimerman N."/>
            <person name="Song Z."/>
        </authorList>
    </citation>
    <scope>NUCLEOTIDE SEQUENCE</scope>
    <source>
        <strain evidence="1">EXF-8016</strain>
    </source>
</reference>